<evidence type="ECO:0000313" key="3">
    <source>
        <dbReference type="Proteomes" id="UP000051845"/>
    </source>
</evidence>
<dbReference type="EMBL" id="AYYR01000129">
    <property type="protein sequence ID" value="KRM73303.1"/>
    <property type="molecule type" value="Genomic_DNA"/>
</dbReference>
<dbReference type="AlphaFoldDB" id="A0A0R2B1W6"/>
<sequence length="256" mass="28523">MLNNNNIDATTKRIFAHRGMSQLAPENTLAAFHKVKESGVHWLETDLDLTADGHIVILHDESIDRTTDKKGAIHELTLVEVESADAGSWFGPEFTGQRIPTLTQLIDLINADGLNVNFELKPYLGGDERAAKLIDGFAAELKRVSPTSQVIVSSFNASMLKQFKALSPETPTAILFKRNQLNENWAAVADATGSKIIHPDVRGLTQERVRKLKQAGYQLNVWTVNNLRTAYQLFNWGVDGVFTDISHRFPEAFRAQ</sequence>
<dbReference type="PROSITE" id="PS51704">
    <property type="entry name" value="GP_PDE"/>
    <property type="match status" value="1"/>
</dbReference>
<evidence type="ECO:0000313" key="2">
    <source>
        <dbReference type="EMBL" id="KRM73303.1"/>
    </source>
</evidence>
<reference evidence="2 3" key="1">
    <citation type="journal article" date="2015" name="Genome Announc.">
        <title>Expanding the biotechnology potential of lactobacilli through comparative genomics of 213 strains and associated genera.</title>
        <authorList>
            <person name="Sun Z."/>
            <person name="Harris H.M."/>
            <person name="McCann A."/>
            <person name="Guo C."/>
            <person name="Argimon S."/>
            <person name="Zhang W."/>
            <person name="Yang X."/>
            <person name="Jeffery I.B."/>
            <person name="Cooney J.C."/>
            <person name="Kagawa T.F."/>
            <person name="Liu W."/>
            <person name="Song Y."/>
            <person name="Salvetti E."/>
            <person name="Wrobel A."/>
            <person name="Rasinkangas P."/>
            <person name="Parkhill J."/>
            <person name="Rea M.C."/>
            <person name="O'Sullivan O."/>
            <person name="Ritari J."/>
            <person name="Douillard F.P."/>
            <person name="Paul Ross R."/>
            <person name="Yang R."/>
            <person name="Briner A.E."/>
            <person name="Felis G.E."/>
            <person name="de Vos W.M."/>
            <person name="Barrangou R."/>
            <person name="Klaenhammer T.R."/>
            <person name="Caufield P.W."/>
            <person name="Cui Y."/>
            <person name="Zhang H."/>
            <person name="O'Toole P.W."/>
        </authorList>
    </citation>
    <scope>NUCLEOTIDE SEQUENCE [LARGE SCALE GENOMIC DNA]</scope>
    <source>
        <strain evidence="2 3">DSM 20515</strain>
    </source>
</reference>
<dbReference type="PANTHER" id="PTHR46211:SF1">
    <property type="entry name" value="GLYCEROPHOSPHODIESTER PHOSPHODIESTERASE, CYTOPLASMIC"/>
    <property type="match status" value="1"/>
</dbReference>
<dbReference type="GO" id="GO:0008081">
    <property type="term" value="F:phosphoric diester hydrolase activity"/>
    <property type="evidence" value="ECO:0007669"/>
    <property type="project" value="InterPro"/>
</dbReference>
<dbReference type="GO" id="GO:0006629">
    <property type="term" value="P:lipid metabolic process"/>
    <property type="evidence" value="ECO:0007669"/>
    <property type="project" value="InterPro"/>
</dbReference>
<dbReference type="STRING" id="33960.TY91_04750"/>
<dbReference type="InterPro" id="IPR030395">
    <property type="entry name" value="GP_PDE_dom"/>
</dbReference>
<dbReference type="Gene3D" id="3.20.20.190">
    <property type="entry name" value="Phosphatidylinositol (PI) phosphodiesterase"/>
    <property type="match status" value="1"/>
</dbReference>
<feature type="domain" description="GP-PDE" evidence="1">
    <location>
        <begin position="12"/>
        <end position="253"/>
    </location>
</feature>
<dbReference type="PATRIC" id="fig|1423733.4.peg.1573"/>
<accession>A0A0R2B1W6</accession>
<dbReference type="Pfam" id="PF03009">
    <property type="entry name" value="GDPD"/>
    <property type="match status" value="1"/>
</dbReference>
<evidence type="ECO:0000259" key="1">
    <source>
        <dbReference type="PROSITE" id="PS51704"/>
    </source>
</evidence>
<dbReference type="RefSeq" id="WP_056997500.1">
    <property type="nucleotide sequence ID" value="NZ_AYYR01000129.1"/>
</dbReference>
<gene>
    <name evidence="2" type="ORF">FC82_GL001496</name>
</gene>
<proteinExistence type="predicted"/>
<dbReference type="Proteomes" id="UP000051845">
    <property type="component" value="Unassembled WGS sequence"/>
</dbReference>
<comment type="caution">
    <text evidence="2">The sequence shown here is derived from an EMBL/GenBank/DDBJ whole genome shotgun (WGS) entry which is preliminary data.</text>
</comment>
<dbReference type="SUPFAM" id="SSF51695">
    <property type="entry name" value="PLC-like phosphodiesterases"/>
    <property type="match status" value="1"/>
</dbReference>
<protein>
    <submittedName>
        <fullName evidence="2">Glycerophosphoryl diester phosphodiesterase</fullName>
    </submittedName>
</protein>
<name>A0A0R2B1W6_SECCO</name>
<dbReference type="CDD" id="cd08562">
    <property type="entry name" value="GDPD_EcUgpQ_like"/>
    <property type="match status" value="1"/>
</dbReference>
<dbReference type="PANTHER" id="PTHR46211">
    <property type="entry name" value="GLYCEROPHOSPHORYL DIESTER PHOSPHODIESTERASE"/>
    <property type="match status" value="1"/>
</dbReference>
<dbReference type="InterPro" id="IPR017946">
    <property type="entry name" value="PLC-like_Pdiesterase_TIM-brl"/>
</dbReference>
<organism evidence="2 3">
    <name type="scientific">Secundilactobacillus collinoides DSM 20515 = JCM 1123</name>
    <dbReference type="NCBI Taxonomy" id="1423733"/>
    <lineage>
        <taxon>Bacteria</taxon>
        <taxon>Bacillati</taxon>
        <taxon>Bacillota</taxon>
        <taxon>Bacilli</taxon>
        <taxon>Lactobacillales</taxon>
        <taxon>Lactobacillaceae</taxon>
        <taxon>Secundilactobacillus</taxon>
    </lineage>
</organism>